<evidence type="ECO:0000256" key="2">
    <source>
        <dbReference type="ARBA" id="ARBA00011881"/>
    </source>
</evidence>
<dbReference type="Pfam" id="PF00044">
    <property type="entry name" value="Gp_dh_N"/>
    <property type="match status" value="1"/>
</dbReference>
<reference evidence="9" key="1">
    <citation type="submission" date="2022-03" db="EMBL/GenBank/DDBJ databases">
        <authorList>
            <person name="Sayadi A."/>
        </authorList>
    </citation>
    <scope>NUCLEOTIDE SEQUENCE</scope>
</reference>
<dbReference type="PANTHER" id="PTHR10836:SF76">
    <property type="entry name" value="GLYCERALDEHYDE-3-PHOSPHATE DEHYDROGENASE-RELATED"/>
    <property type="match status" value="1"/>
</dbReference>
<feature type="binding site" evidence="6">
    <location>
        <position position="127"/>
    </location>
    <ligand>
        <name>NAD(+)</name>
        <dbReference type="ChEBI" id="CHEBI:57540"/>
    </ligand>
</feature>
<dbReference type="GO" id="GO:0005829">
    <property type="term" value="C:cytosol"/>
    <property type="evidence" value="ECO:0007669"/>
    <property type="project" value="TreeGrafter"/>
</dbReference>
<sequence length="348" mass="37923">MVKIGIQGFGRLGRILLKLAFRKAQEKGCGDVGTVVMVNDPAINPDCLAYAVKHDSFYGKSSIDIVEMGCSLMLNGVRVEITQEPNIEKIPWAKNKVDYIIDTTGQNSNCQNASKFLVGGVKRVIVTGCSSVPIFIFGVNQTCYELDMKVVSAGTPCMNALLPLLKILHEHFSIEQAMSRVIRPVTNSDNILDGTTGLSCRGTRSILNTFTPIVPFTTPDFVNRIIPELEGKNASTAIRVCAPIVGAVSLTVRLRKEATYDIIKCRLKEASESYMKGIVGFTEESATSSDMIGNTNSCIVDAKSGISIDKRISNVYAWYDSELGFASRIFDLASYMASREGCPSDSRV</sequence>
<gene>
    <name evidence="9" type="ORF">ACAOBT_LOCUS1704</name>
</gene>
<dbReference type="GO" id="GO:0004365">
    <property type="term" value="F:glyceraldehyde-3-phosphate dehydrogenase (NAD+) (phosphorylating) activity"/>
    <property type="evidence" value="ECO:0007669"/>
    <property type="project" value="UniProtKB-EC"/>
</dbReference>
<name>A0A9P0JLK1_ACAOB</name>
<dbReference type="PIRSF" id="PIRSF000149">
    <property type="entry name" value="GAP_DH"/>
    <property type="match status" value="1"/>
</dbReference>
<evidence type="ECO:0000256" key="1">
    <source>
        <dbReference type="ARBA" id="ARBA00007406"/>
    </source>
</evidence>
<evidence type="ECO:0000256" key="7">
    <source>
        <dbReference type="RuleBase" id="RU000397"/>
    </source>
</evidence>
<dbReference type="GO" id="GO:0006096">
    <property type="term" value="P:glycolytic process"/>
    <property type="evidence" value="ECO:0007669"/>
    <property type="project" value="TreeGrafter"/>
</dbReference>
<dbReference type="Gene3D" id="3.40.50.720">
    <property type="entry name" value="NAD(P)-binding Rossmann-like Domain"/>
    <property type="match status" value="1"/>
</dbReference>
<evidence type="ECO:0000313" key="10">
    <source>
        <dbReference type="Proteomes" id="UP001152888"/>
    </source>
</evidence>
<dbReference type="PRINTS" id="PR00078">
    <property type="entry name" value="G3PDHDRGNASE"/>
</dbReference>
<dbReference type="Gene3D" id="3.30.360.10">
    <property type="entry name" value="Dihydrodipicolinate Reductase, domain 2"/>
    <property type="match status" value="1"/>
</dbReference>
<feature type="binding site" evidence="6">
    <location>
        <position position="40"/>
    </location>
    <ligand>
        <name>NAD(+)</name>
        <dbReference type="ChEBI" id="CHEBI:57540"/>
    </ligand>
</feature>
<comment type="catalytic activity">
    <reaction evidence="5">
        <text>D-glyceraldehyde 3-phosphate + phosphate + NAD(+) = (2R)-3-phospho-glyceroyl phosphate + NADH + H(+)</text>
        <dbReference type="Rhea" id="RHEA:10300"/>
        <dbReference type="ChEBI" id="CHEBI:15378"/>
        <dbReference type="ChEBI" id="CHEBI:43474"/>
        <dbReference type="ChEBI" id="CHEBI:57540"/>
        <dbReference type="ChEBI" id="CHEBI:57604"/>
        <dbReference type="ChEBI" id="CHEBI:57945"/>
        <dbReference type="ChEBI" id="CHEBI:59776"/>
        <dbReference type="EC" id="1.2.1.12"/>
    </reaction>
</comment>
<evidence type="ECO:0000313" key="9">
    <source>
        <dbReference type="EMBL" id="CAH1956750.1"/>
    </source>
</evidence>
<protein>
    <recommendedName>
        <fullName evidence="8">Glyceraldehyde 3-phosphate dehydrogenase NAD(P) binding domain-containing protein</fullName>
    </recommendedName>
</protein>
<keyword evidence="6" id="KW-0547">Nucleotide-binding</keyword>
<comment type="subunit">
    <text evidence="2">Homotetramer.</text>
</comment>
<accession>A0A9P0JLK1</accession>
<dbReference type="InterPro" id="IPR020829">
    <property type="entry name" value="GlycerAld_3-P_DH_cat"/>
</dbReference>
<dbReference type="EMBL" id="CAKOFQ010006666">
    <property type="protein sequence ID" value="CAH1956750.1"/>
    <property type="molecule type" value="Genomic_DNA"/>
</dbReference>
<dbReference type="SUPFAM" id="SSF55347">
    <property type="entry name" value="Glyceraldehyde-3-phosphate dehydrogenase-like, C-terminal domain"/>
    <property type="match status" value="1"/>
</dbReference>
<dbReference type="AlphaFoldDB" id="A0A9P0JLK1"/>
<evidence type="ECO:0000256" key="6">
    <source>
        <dbReference type="PIRSR" id="PIRSR000149-3"/>
    </source>
</evidence>
<dbReference type="Pfam" id="PF02800">
    <property type="entry name" value="Gp_dh_C"/>
    <property type="match status" value="1"/>
</dbReference>
<comment type="caution">
    <text evidence="9">The sequence shown here is derived from an EMBL/GenBank/DDBJ whole genome shotgun (WGS) entry which is preliminary data.</text>
</comment>
<evidence type="ECO:0000259" key="8">
    <source>
        <dbReference type="SMART" id="SM00846"/>
    </source>
</evidence>
<dbReference type="SUPFAM" id="SSF51735">
    <property type="entry name" value="NAD(P)-binding Rossmann-fold domains"/>
    <property type="match status" value="1"/>
</dbReference>
<organism evidence="9 10">
    <name type="scientific">Acanthoscelides obtectus</name>
    <name type="common">Bean weevil</name>
    <name type="synonym">Bruchus obtectus</name>
    <dbReference type="NCBI Taxonomy" id="200917"/>
    <lineage>
        <taxon>Eukaryota</taxon>
        <taxon>Metazoa</taxon>
        <taxon>Ecdysozoa</taxon>
        <taxon>Arthropoda</taxon>
        <taxon>Hexapoda</taxon>
        <taxon>Insecta</taxon>
        <taxon>Pterygota</taxon>
        <taxon>Neoptera</taxon>
        <taxon>Endopterygota</taxon>
        <taxon>Coleoptera</taxon>
        <taxon>Polyphaga</taxon>
        <taxon>Cucujiformia</taxon>
        <taxon>Chrysomeloidea</taxon>
        <taxon>Chrysomelidae</taxon>
        <taxon>Bruchinae</taxon>
        <taxon>Bruchini</taxon>
        <taxon>Acanthoscelides</taxon>
    </lineage>
</organism>
<keyword evidence="10" id="KW-1185">Reference proteome</keyword>
<evidence type="ECO:0000256" key="5">
    <source>
        <dbReference type="ARBA" id="ARBA00047698"/>
    </source>
</evidence>
<dbReference type="GO" id="GO:0051287">
    <property type="term" value="F:NAD binding"/>
    <property type="evidence" value="ECO:0007669"/>
    <property type="project" value="InterPro"/>
</dbReference>
<feature type="domain" description="Glyceraldehyde 3-phosphate dehydrogenase NAD(P) binding" evidence="8">
    <location>
        <begin position="2"/>
        <end position="156"/>
    </location>
</feature>
<proteinExistence type="inferred from homology"/>
<dbReference type="InterPro" id="IPR036291">
    <property type="entry name" value="NAD(P)-bd_dom_sf"/>
</dbReference>
<dbReference type="OrthoDB" id="6664200at2759"/>
<evidence type="ECO:0000256" key="3">
    <source>
        <dbReference type="ARBA" id="ARBA00023002"/>
    </source>
</evidence>
<dbReference type="SMART" id="SM00846">
    <property type="entry name" value="Gp_dh_N"/>
    <property type="match status" value="1"/>
</dbReference>
<dbReference type="Proteomes" id="UP001152888">
    <property type="component" value="Unassembled WGS sequence"/>
</dbReference>
<comment type="similarity">
    <text evidence="1 7">Belongs to the glyceraldehyde-3-phosphate dehydrogenase family.</text>
</comment>
<evidence type="ECO:0000256" key="4">
    <source>
        <dbReference type="ARBA" id="ARBA00023027"/>
    </source>
</evidence>
<keyword evidence="4 6" id="KW-0520">NAD</keyword>
<dbReference type="PANTHER" id="PTHR10836">
    <property type="entry name" value="GLYCERALDEHYDE 3-PHOSPHATE DEHYDROGENASE"/>
    <property type="match status" value="1"/>
</dbReference>
<keyword evidence="3" id="KW-0560">Oxidoreductase</keyword>
<dbReference type="InterPro" id="IPR020828">
    <property type="entry name" value="GlycerAld_3-P_DH_NAD(P)-bd"/>
</dbReference>
<dbReference type="InterPro" id="IPR020831">
    <property type="entry name" value="GlycerAld/Erythrose_P_DH"/>
</dbReference>